<evidence type="ECO:0000313" key="3">
    <source>
        <dbReference type="Proteomes" id="UP000184188"/>
    </source>
</evidence>
<sequence length="110" mass="12856">MEHQNRARRHRSSLEGVIVPSSQPLKPEERNLAIRIFNEIISDFEPSQTTTDTGYKPVTLIRLMKCEVSEKDEFLNLFFSFLQRDMLDECEEETGLNQILSHLTGFNNWP</sequence>
<dbReference type="VEuPathDB" id="FungiDB:ASPZODRAFT_128635"/>
<keyword evidence="3" id="KW-1185">Reference proteome</keyword>
<organism evidence="2 3">
    <name type="scientific">Penicilliopsis zonata CBS 506.65</name>
    <dbReference type="NCBI Taxonomy" id="1073090"/>
    <lineage>
        <taxon>Eukaryota</taxon>
        <taxon>Fungi</taxon>
        <taxon>Dikarya</taxon>
        <taxon>Ascomycota</taxon>
        <taxon>Pezizomycotina</taxon>
        <taxon>Eurotiomycetes</taxon>
        <taxon>Eurotiomycetidae</taxon>
        <taxon>Eurotiales</taxon>
        <taxon>Aspergillaceae</taxon>
        <taxon>Penicilliopsis</taxon>
    </lineage>
</organism>
<evidence type="ECO:0000313" key="2">
    <source>
        <dbReference type="EMBL" id="OJJ50042.1"/>
    </source>
</evidence>
<feature type="region of interest" description="Disordered" evidence="1">
    <location>
        <begin position="1"/>
        <end position="20"/>
    </location>
</feature>
<reference evidence="3" key="1">
    <citation type="journal article" date="2017" name="Genome Biol.">
        <title>Comparative genomics reveals high biological diversity and specific adaptations in the industrially and medically important fungal genus Aspergillus.</title>
        <authorList>
            <person name="de Vries R.P."/>
            <person name="Riley R."/>
            <person name="Wiebenga A."/>
            <person name="Aguilar-Osorio G."/>
            <person name="Amillis S."/>
            <person name="Uchima C.A."/>
            <person name="Anderluh G."/>
            <person name="Asadollahi M."/>
            <person name="Askin M."/>
            <person name="Barry K."/>
            <person name="Battaglia E."/>
            <person name="Bayram O."/>
            <person name="Benocci T."/>
            <person name="Braus-Stromeyer S.A."/>
            <person name="Caldana C."/>
            <person name="Canovas D."/>
            <person name="Cerqueira G.C."/>
            <person name="Chen F."/>
            <person name="Chen W."/>
            <person name="Choi C."/>
            <person name="Clum A."/>
            <person name="Dos Santos R.A."/>
            <person name="Damasio A.R."/>
            <person name="Diallinas G."/>
            <person name="Emri T."/>
            <person name="Fekete E."/>
            <person name="Flipphi M."/>
            <person name="Freyberg S."/>
            <person name="Gallo A."/>
            <person name="Gournas C."/>
            <person name="Habgood R."/>
            <person name="Hainaut M."/>
            <person name="Harispe M.L."/>
            <person name="Henrissat B."/>
            <person name="Hilden K.S."/>
            <person name="Hope R."/>
            <person name="Hossain A."/>
            <person name="Karabika E."/>
            <person name="Karaffa L."/>
            <person name="Karanyi Z."/>
            <person name="Krasevec N."/>
            <person name="Kuo A."/>
            <person name="Kusch H."/>
            <person name="LaButti K."/>
            <person name="Lagendijk E.L."/>
            <person name="Lapidus A."/>
            <person name="Levasseur A."/>
            <person name="Lindquist E."/>
            <person name="Lipzen A."/>
            <person name="Logrieco A.F."/>
            <person name="MacCabe A."/>
            <person name="Maekelae M.R."/>
            <person name="Malavazi I."/>
            <person name="Melin P."/>
            <person name="Meyer V."/>
            <person name="Mielnichuk N."/>
            <person name="Miskei M."/>
            <person name="Molnar A.P."/>
            <person name="Mule G."/>
            <person name="Ngan C.Y."/>
            <person name="Orejas M."/>
            <person name="Orosz E."/>
            <person name="Ouedraogo J.P."/>
            <person name="Overkamp K.M."/>
            <person name="Park H.-S."/>
            <person name="Perrone G."/>
            <person name="Piumi F."/>
            <person name="Punt P.J."/>
            <person name="Ram A.F."/>
            <person name="Ramon A."/>
            <person name="Rauscher S."/>
            <person name="Record E."/>
            <person name="Riano-Pachon D.M."/>
            <person name="Robert V."/>
            <person name="Roehrig J."/>
            <person name="Ruller R."/>
            <person name="Salamov A."/>
            <person name="Salih N.S."/>
            <person name="Samson R.A."/>
            <person name="Sandor E."/>
            <person name="Sanguinetti M."/>
            <person name="Schuetze T."/>
            <person name="Sepcic K."/>
            <person name="Shelest E."/>
            <person name="Sherlock G."/>
            <person name="Sophianopoulou V."/>
            <person name="Squina F.M."/>
            <person name="Sun H."/>
            <person name="Susca A."/>
            <person name="Todd R.B."/>
            <person name="Tsang A."/>
            <person name="Unkles S.E."/>
            <person name="van de Wiele N."/>
            <person name="van Rossen-Uffink D."/>
            <person name="Oliveira J.V."/>
            <person name="Vesth T.C."/>
            <person name="Visser J."/>
            <person name="Yu J.-H."/>
            <person name="Zhou M."/>
            <person name="Andersen M.R."/>
            <person name="Archer D.B."/>
            <person name="Baker S.E."/>
            <person name="Benoit I."/>
            <person name="Brakhage A.A."/>
            <person name="Braus G.H."/>
            <person name="Fischer R."/>
            <person name="Frisvad J.C."/>
            <person name="Goldman G.H."/>
            <person name="Houbraken J."/>
            <person name="Oakley B."/>
            <person name="Pocsi I."/>
            <person name="Scazzocchio C."/>
            <person name="Seiboth B."/>
            <person name="vanKuyk P.A."/>
            <person name="Wortman J."/>
            <person name="Dyer P.S."/>
            <person name="Grigoriev I.V."/>
        </authorList>
    </citation>
    <scope>NUCLEOTIDE SEQUENCE [LARGE SCALE GENOMIC DNA]</scope>
    <source>
        <strain evidence="3">CBS 506.65</strain>
    </source>
</reference>
<dbReference type="Proteomes" id="UP000184188">
    <property type="component" value="Unassembled WGS sequence"/>
</dbReference>
<protein>
    <submittedName>
        <fullName evidence="2">Uncharacterized protein</fullName>
    </submittedName>
</protein>
<dbReference type="GeneID" id="34608539"/>
<dbReference type="AlphaFoldDB" id="A0A1L9SS54"/>
<dbReference type="RefSeq" id="XP_022584552.1">
    <property type="nucleotide sequence ID" value="XM_022722074.1"/>
</dbReference>
<dbReference type="EMBL" id="KV878337">
    <property type="protein sequence ID" value="OJJ50042.1"/>
    <property type="molecule type" value="Genomic_DNA"/>
</dbReference>
<feature type="compositionally biased region" description="Basic residues" evidence="1">
    <location>
        <begin position="1"/>
        <end position="11"/>
    </location>
</feature>
<evidence type="ECO:0000256" key="1">
    <source>
        <dbReference type="SAM" id="MobiDB-lite"/>
    </source>
</evidence>
<dbReference type="STRING" id="1073090.A0A1L9SS54"/>
<name>A0A1L9SS54_9EURO</name>
<gene>
    <name evidence="2" type="ORF">ASPZODRAFT_128635</name>
</gene>
<dbReference type="OrthoDB" id="2104739at2759"/>
<accession>A0A1L9SS54</accession>
<proteinExistence type="predicted"/>